<dbReference type="InterPro" id="IPR036770">
    <property type="entry name" value="Ankyrin_rpt-contain_sf"/>
</dbReference>
<sequence>MSLTVLEEYIETGNFQDLDLLLSKHPYLVKENTSHDISPLLLACYYHKSQIVQTILKYITSITIHEACAAGLAQHVQMMVEQKPEVINEISGHGFTPIGIASHFGKEDIVRILLAHHADPNIPSQNGYNVYPLHASLGINNDIISKMLIEAGAEVNVVQAARITPLHLAAQHGNIELIILLLEQGANISIATDLGATAADLAADKGFQEIAEILKVN</sequence>
<dbReference type="PROSITE" id="PS50297">
    <property type="entry name" value="ANK_REP_REGION"/>
    <property type="match status" value="2"/>
</dbReference>
<accession>A0A4U0H5J3</accession>
<evidence type="ECO:0000256" key="2">
    <source>
        <dbReference type="ARBA" id="ARBA00023043"/>
    </source>
</evidence>
<evidence type="ECO:0000313" key="4">
    <source>
        <dbReference type="EMBL" id="TJY67011.1"/>
    </source>
</evidence>
<dbReference type="Pfam" id="PF12796">
    <property type="entry name" value="Ank_2"/>
    <property type="match status" value="2"/>
</dbReference>
<evidence type="ECO:0000313" key="5">
    <source>
        <dbReference type="Proteomes" id="UP000309872"/>
    </source>
</evidence>
<reference evidence="4 5" key="1">
    <citation type="submission" date="2019-04" db="EMBL/GenBank/DDBJ databases">
        <title>Sphingobacterium olei sp. nov., isolated from oil-contaminated soil.</title>
        <authorList>
            <person name="Liu B."/>
        </authorList>
    </citation>
    <scope>NUCLEOTIDE SEQUENCE [LARGE SCALE GENOMIC DNA]</scope>
    <source>
        <strain evidence="4 5">Y3L14</strain>
    </source>
</reference>
<feature type="repeat" description="ANK" evidence="3">
    <location>
        <begin position="93"/>
        <end position="125"/>
    </location>
</feature>
<protein>
    <submittedName>
        <fullName evidence="4">Ankyrin repeat domain-containing protein</fullName>
    </submittedName>
</protein>
<comment type="caution">
    <text evidence="4">The sequence shown here is derived from an EMBL/GenBank/DDBJ whole genome shotgun (WGS) entry which is preliminary data.</text>
</comment>
<dbReference type="RefSeq" id="WP_136820359.1">
    <property type="nucleotide sequence ID" value="NZ_BMJX01000002.1"/>
</dbReference>
<dbReference type="PANTHER" id="PTHR24173:SF74">
    <property type="entry name" value="ANKYRIN REPEAT DOMAIN-CONTAINING PROTEIN 16"/>
    <property type="match status" value="1"/>
</dbReference>
<gene>
    <name evidence="4" type="ORF">FAZ19_08945</name>
</gene>
<dbReference type="EMBL" id="SUKA01000002">
    <property type="protein sequence ID" value="TJY67011.1"/>
    <property type="molecule type" value="Genomic_DNA"/>
</dbReference>
<dbReference type="Gene3D" id="1.25.40.20">
    <property type="entry name" value="Ankyrin repeat-containing domain"/>
    <property type="match status" value="2"/>
</dbReference>
<dbReference type="SMART" id="SM00248">
    <property type="entry name" value="ANK"/>
    <property type="match status" value="4"/>
</dbReference>
<organism evidence="4 5">
    <name type="scientific">Sphingobacterium alkalisoli</name>
    <dbReference type="NCBI Taxonomy" id="1874115"/>
    <lineage>
        <taxon>Bacteria</taxon>
        <taxon>Pseudomonadati</taxon>
        <taxon>Bacteroidota</taxon>
        <taxon>Sphingobacteriia</taxon>
        <taxon>Sphingobacteriales</taxon>
        <taxon>Sphingobacteriaceae</taxon>
        <taxon>Sphingobacterium</taxon>
    </lineage>
</organism>
<feature type="repeat" description="ANK" evidence="3">
    <location>
        <begin position="161"/>
        <end position="193"/>
    </location>
</feature>
<evidence type="ECO:0000256" key="1">
    <source>
        <dbReference type="ARBA" id="ARBA00022737"/>
    </source>
</evidence>
<dbReference type="OrthoDB" id="5657095at2"/>
<keyword evidence="5" id="KW-1185">Reference proteome</keyword>
<dbReference type="AlphaFoldDB" id="A0A4U0H5J3"/>
<keyword evidence="1" id="KW-0677">Repeat</keyword>
<name>A0A4U0H5J3_9SPHI</name>
<dbReference type="Proteomes" id="UP000309872">
    <property type="component" value="Unassembled WGS sequence"/>
</dbReference>
<proteinExistence type="predicted"/>
<dbReference type="SUPFAM" id="SSF48403">
    <property type="entry name" value="Ankyrin repeat"/>
    <property type="match status" value="1"/>
</dbReference>
<dbReference type="PANTHER" id="PTHR24173">
    <property type="entry name" value="ANKYRIN REPEAT CONTAINING"/>
    <property type="match status" value="1"/>
</dbReference>
<dbReference type="InterPro" id="IPR002110">
    <property type="entry name" value="Ankyrin_rpt"/>
</dbReference>
<dbReference type="PROSITE" id="PS50088">
    <property type="entry name" value="ANK_REPEAT"/>
    <property type="match status" value="2"/>
</dbReference>
<evidence type="ECO:0000256" key="3">
    <source>
        <dbReference type="PROSITE-ProRule" id="PRU00023"/>
    </source>
</evidence>
<keyword evidence="2 3" id="KW-0040">ANK repeat</keyword>